<gene>
    <name evidence="1" type="ORF">CHS0354_039395</name>
</gene>
<evidence type="ECO:0000313" key="1">
    <source>
        <dbReference type="EMBL" id="KAK3583578.1"/>
    </source>
</evidence>
<evidence type="ECO:0000313" key="2">
    <source>
        <dbReference type="Proteomes" id="UP001195483"/>
    </source>
</evidence>
<organism evidence="1 2">
    <name type="scientific">Potamilus streckersoni</name>
    <dbReference type="NCBI Taxonomy" id="2493646"/>
    <lineage>
        <taxon>Eukaryota</taxon>
        <taxon>Metazoa</taxon>
        <taxon>Spiralia</taxon>
        <taxon>Lophotrochozoa</taxon>
        <taxon>Mollusca</taxon>
        <taxon>Bivalvia</taxon>
        <taxon>Autobranchia</taxon>
        <taxon>Heteroconchia</taxon>
        <taxon>Palaeoheterodonta</taxon>
        <taxon>Unionida</taxon>
        <taxon>Unionoidea</taxon>
        <taxon>Unionidae</taxon>
        <taxon>Ambleminae</taxon>
        <taxon>Lampsilini</taxon>
        <taxon>Potamilus</taxon>
    </lineage>
</organism>
<dbReference type="AlphaFoldDB" id="A0AAE0S1Q2"/>
<proteinExistence type="predicted"/>
<accession>A0AAE0S1Q2</accession>
<comment type="caution">
    <text evidence="1">The sequence shown here is derived from an EMBL/GenBank/DDBJ whole genome shotgun (WGS) entry which is preliminary data.</text>
</comment>
<protein>
    <submittedName>
        <fullName evidence="1">Uncharacterized protein</fullName>
    </submittedName>
</protein>
<sequence length="90" mass="10161">MTSSLKKLDAKCPMRHFTSWPAMIYLTYPNGSPPVFRSPVPTNRGFLQPENCSVIIEKGYSCVHRVRRAFVSLQPWAIPKDICTGAGRHL</sequence>
<reference evidence="1" key="2">
    <citation type="journal article" date="2021" name="Genome Biol. Evol.">
        <title>Developing a high-quality reference genome for a parasitic bivalve with doubly uniparental inheritance (Bivalvia: Unionida).</title>
        <authorList>
            <person name="Smith C.H."/>
        </authorList>
    </citation>
    <scope>NUCLEOTIDE SEQUENCE</scope>
    <source>
        <strain evidence="1">CHS0354</strain>
        <tissue evidence="1">Mantle</tissue>
    </source>
</reference>
<name>A0AAE0S1Q2_9BIVA</name>
<keyword evidence="2" id="KW-1185">Reference proteome</keyword>
<dbReference type="EMBL" id="JAEAOA010002306">
    <property type="protein sequence ID" value="KAK3583578.1"/>
    <property type="molecule type" value="Genomic_DNA"/>
</dbReference>
<reference evidence="1" key="1">
    <citation type="journal article" date="2021" name="Genome Biol. Evol.">
        <title>A High-Quality Reference Genome for a Parasitic Bivalve with Doubly Uniparental Inheritance (Bivalvia: Unionida).</title>
        <authorList>
            <person name="Smith C.H."/>
        </authorList>
    </citation>
    <scope>NUCLEOTIDE SEQUENCE</scope>
    <source>
        <strain evidence="1">CHS0354</strain>
    </source>
</reference>
<reference evidence="1" key="3">
    <citation type="submission" date="2023-05" db="EMBL/GenBank/DDBJ databases">
        <authorList>
            <person name="Smith C.H."/>
        </authorList>
    </citation>
    <scope>NUCLEOTIDE SEQUENCE</scope>
    <source>
        <strain evidence="1">CHS0354</strain>
        <tissue evidence="1">Mantle</tissue>
    </source>
</reference>
<dbReference type="Proteomes" id="UP001195483">
    <property type="component" value="Unassembled WGS sequence"/>
</dbReference>